<reference evidence="5 6" key="1">
    <citation type="submission" date="2014-04" db="EMBL/GenBank/DDBJ databases">
        <title>Genome evolution of avian class.</title>
        <authorList>
            <person name="Zhang G."/>
            <person name="Li C."/>
        </authorList>
    </citation>
    <scope>NUCLEOTIDE SEQUENCE [LARGE SCALE GENOMIC DNA]</scope>
    <source>
        <strain evidence="5">BGI_N300</strain>
    </source>
</reference>
<proteinExistence type="inferred from homology"/>
<dbReference type="EMBL" id="KL217877">
    <property type="protein sequence ID" value="KFO99792.1"/>
    <property type="molecule type" value="Genomic_DNA"/>
</dbReference>
<gene>
    <name evidence="5" type="ORF">N300_14321</name>
</gene>
<comment type="similarity">
    <text evidence="1">Belongs to the PIH1 family.</text>
</comment>
<organism evidence="5 6">
    <name type="scientific">Calypte anna</name>
    <name type="common">Anna's hummingbird</name>
    <name type="synonym">Archilochus anna</name>
    <dbReference type="NCBI Taxonomy" id="9244"/>
    <lineage>
        <taxon>Eukaryota</taxon>
        <taxon>Metazoa</taxon>
        <taxon>Chordata</taxon>
        <taxon>Craniata</taxon>
        <taxon>Vertebrata</taxon>
        <taxon>Euteleostomi</taxon>
        <taxon>Archelosauria</taxon>
        <taxon>Archosauria</taxon>
        <taxon>Dinosauria</taxon>
        <taxon>Saurischia</taxon>
        <taxon>Theropoda</taxon>
        <taxon>Coelurosauria</taxon>
        <taxon>Aves</taxon>
        <taxon>Neognathae</taxon>
        <taxon>Neoaves</taxon>
        <taxon>Strisores</taxon>
        <taxon>Apodiformes</taxon>
        <taxon>Trochilidae</taxon>
        <taxon>Calypte</taxon>
    </lineage>
</organism>
<dbReference type="AlphaFoldDB" id="A0A091HXC6"/>
<dbReference type="GO" id="GO:0097255">
    <property type="term" value="C:R2TP complex"/>
    <property type="evidence" value="ECO:0007669"/>
    <property type="project" value="TreeGrafter"/>
</dbReference>
<dbReference type="Proteomes" id="UP000054308">
    <property type="component" value="Unassembled WGS sequence"/>
</dbReference>
<dbReference type="GO" id="GO:0006364">
    <property type="term" value="P:rRNA processing"/>
    <property type="evidence" value="ECO:0007669"/>
    <property type="project" value="TreeGrafter"/>
</dbReference>
<protein>
    <recommendedName>
        <fullName evidence="2">PIH1 domain-containing protein 2</fullName>
    </recommendedName>
</protein>
<evidence type="ECO:0000256" key="1">
    <source>
        <dbReference type="ARBA" id="ARBA00008511"/>
    </source>
</evidence>
<dbReference type="InterPro" id="IPR050734">
    <property type="entry name" value="PIH1/Kintoun_subfamily"/>
</dbReference>
<accession>A0A091HXC6</accession>
<dbReference type="STRING" id="9244.A0A091HXC6"/>
<feature type="non-terminal residue" evidence="5">
    <location>
        <position position="261"/>
    </location>
</feature>
<feature type="non-terminal residue" evidence="5">
    <location>
        <position position="1"/>
    </location>
</feature>
<keyword evidence="6" id="KW-1185">Reference proteome</keyword>
<name>A0A091HXC6_CALAN</name>
<dbReference type="Pfam" id="PF08190">
    <property type="entry name" value="PIH1"/>
    <property type="match status" value="1"/>
</dbReference>
<dbReference type="GO" id="GO:1990904">
    <property type="term" value="C:ribonucleoprotein complex"/>
    <property type="evidence" value="ECO:0007669"/>
    <property type="project" value="TreeGrafter"/>
</dbReference>
<dbReference type="Pfam" id="PF18201">
    <property type="entry name" value="PIH1_CS"/>
    <property type="match status" value="1"/>
</dbReference>
<dbReference type="InterPro" id="IPR012981">
    <property type="entry name" value="PIH1_N"/>
</dbReference>
<dbReference type="CDD" id="cd00298">
    <property type="entry name" value="ACD_sHsps_p23-like"/>
    <property type="match status" value="1"/>
</dbReference>
<dbReference type="PANTHER" id="PTHR22997:SF6">
    <property type="entry name" value="PIH1 DOMAIN-CONTAINING PROTEIN 2"/>
    <property type="match status" value="1"/>
</dbReference>
<feature type="domain" description="PIH1D1/2/3 CS-like" evidence="4">
    <location>
        <begin position="189"/>
        <end position="260"/>
    </location>
</feature>
<sequence length="261" mass="28980">GLLQGGVRGPLFVNVCSWKRIPASKTSTEPTRVIAGQLQEVSGGGDLYSVLDIAFNPDVLQRGEENPERMEHLIHLTLRFVEDHCNLTLSPLYTTEPFRLKGSLQAMQQRLQGREVPAPQLRQNTKKELTLDHLLHSLEGEEGSNAPVLLKEESLAQPKVQLIEEISSAGMAEELSAPVYEMVTVKDANQKPLKIELRIELPEVSSVSECDLRMSKDDISIEVPGKYKLQLDLPELVDEETATAVFHRGKGVLFVTVPVLK</sequence>
<evidence type="ECO:0000313" key="5">
    <source>
        <dbReference type="EMBL" id="KFO99792.1"/>
    </source>
</evidence>
<evidence type="ECO:0000256" key="2">
    <source>
        <dbReference type="ARBA" id="ARBA00040541"/>
    </source>
</evidence>
<dbReference type="GO" id="GO:0005737">
    <property type="term" value="C:cytoplasm"/>
    <property type="evidence" value="ECO:0007669"/>
    <property type="project" value="TreeGrafter"/>
</dbReference>
<feature type="domain" description="PIH1 N-terminal" evidence="3">
    <location>
        <begin position="11"/>
        <end position="110"/>
    </location>
</feature>
<evidence type="ECO:0000259" key="4">
    <source>
        <dbReference type="Pfam" id="PF18201"/>
    </source>
</evidence>
<dbReference type="GO" id="GO:0000492">
    <property type="term" value="P:box C/D snoRNP assembly"/>
    <property type="evidence" value="ECO:0007669"/>
    <property type="project" value="TreeGrafter"/>
</dbReference>
<evidence type="ECO:0000259" key="3">
    <source>
        <dbReference type="Pfam" id="PF08190"/>
    </source>
</evidence>
<dbReference type="PANTHER" id="PTHR22997">
    <property type="entry name" value="PIH1 DOMAIN-CONTAINING PROTEIN 1"/>
    <property type="match status" value="1"/>
</dbReference>
<evidence type="ECO:0000313" key="6">
    <source>
        <dbReference type="Proteomes" id="UP000054308"/>
    </source>
</evidence>
<dbReference type="InterPro" id="IPR041442">
    <property type="entry name" value="PIH1D1/2/3_CS-like"/>
</dbReference>